<accession>A0A3D2SHP1</accession>
<evidence type="ECO:0000256" key="1">
    <source>
        <dbReference type="SAM" id="SignalP"/>
    </source>
</evidence>
<protein>
    <submittedName>
        <fullName evidence="3">M23 family peptidase</fullName>
    </submittedName>
</protein>
<dbReference type="SUPFAM" id="SSF51261">
    <property type="entry name" value="Duplicated hybrid motif"/>
    <property type="match status" value="1"/>
</dbReference>
<gene>
    <name evidence="3" type="ORF">DHW31_11400</name>
</gene>
<dbReference type="Gene3D" id="2.70.70.10">
    <property type="entry name" value="Glucose Permease (Domain IIA)"/>
    <property type="match status" value="1"/>
</dbReference>
<evidence type="ECO:0000313" key="3">
    <source>
        <dbReference type="EMBL" id="HCK25349.1"/>
    </source>
</evidence>
<comment type="caution">
    <text evidence="3">The sequence shown here is derived from an EMBL/GenBank/DDBJ whole genome shotgun (WGS) entry which is preliminary data.</text>
</comment>
<evidence type="ECO:0000259" key="2">
    <source>
        <dbReference type="Pfam" id="PF01551"/>
    </source>
</evidence>
<reference evidence="3 4" key="1">
    <citation type="journal article" date="2018" name="Nat. Biotechnol.">
        <title>A standardized bacterial taxonomy based on genome phylogeny substantially revises the tree of life.</title>
        <authorList>
            <person name="Parks D.H."/>
            <person name="Chuvochina M."/>
            <person name="Waite D.W."/>
            <person name="Rinke C."/>
            <person name="Skarshewski A."/>
            <person name="Chaumeil P.A."/>
            <person name="Hugenholtz P."/>
        </authorList>
    </citation>
    <scope>NUCLEOTIDE SEQUENCE [LARGE SCALE GENOMIC DNA]</scope>
    <source>
        <strain evidence="3">UBA9667</strain>
    </source>
</reference>
<dbReference type="Proteomes" id="UP000263098">
    <property type="component" value="Unassembled WGS sequence"/>
</dbReference>
<sequence length="203" mass="22069">MKQTFVLTLLLVASVFLKAQEACPEFSSMEINHIRVATPGLFASSGKLILHIDSLVQMANFAFPLPGAKIISNYGSRGGHSGVDIKTCPNDTIYSAFNGIVRMSKPYSAYGKVIVVRHPGGLETVYSHNSVNFVKSGDVVKAGQPIALTGRTGRATTAHLHFETRINGQHFNPNLIFNINEGTLRKACLQCIKKGNKIRVKSL</sequence>
<dbReference type="AlphaFoldDB" id="A0A3D2SHP1"/>
<dbReference type="GO" id="GO:0004222">
    <property type="term" value="F:metalloendopeptidase activity"/>
    <property type="evidence" value="ECO:0007669"/>
    <property type="project" value="TreeGrafter"/>
</dbReference>
<dbReference type="InterPro" id="IPR011055">
    <property type="entry name" value="Dup_hybrid_motif"/>
</dbReference>
<dbReference type="PANTHER" id="PTHR21666">
    <property type="entry name" value="PEPTIDASE-RELATED"/>
    <property type="match status" value="1"/>
</dbReference>
<organism evidence="3 4">
    <name type="scientific">Bacteroides graminisolvens</name>
    <dbReference type="NCBI Taxonomy" id="477666"/>
    <lineage>
        <taxon>Bacteria</taxon>
        <taxon>Pseudomonadati</taxon>
        <taxon>Bacteroidota</taxon>
        <taxon>Bacteroidia</taxon>
        <taxon>Bacteroidales</taxon>
        <taxon>Bacteroidaceae</taxon>
        <taxon>Bacteroides</taxon>
    </lineage>
</organism>
<feature type="domain" description="M23ase beta-sheet core" evidence="2">
    <location>
        <begin position="79"/>
        <end position="173"/>
    </location>
</feature>
<keyword evidence="1" id="KW-0732">Signal</keyword>
<dbReference type="PANTHER" id="PTHR21666:SF270">
    <property type="entry name" value="MUREIN HYDROLASE ACTIVATOR ENVC"/>
    <property type="match status" value="1"/>
</dbReference>
<feature type="signal peptide" evidence="1">
    <location>
        <begin position="1"/>
        <end position="19"/>
    </location>
</feature>
<dbReference type="InterPro" id="IPR016047">
    <property type="entry name" value="M23ase_b-sheet_dom"/>
</dbReference>
<feature type="chain" id="PRO_5017630223" evidence="1">
    <location>
        <begin position="20"/>
        <end position="203"/>
    </location>
</feature>
<dbReference type="CDD" id="cd12797">
    <property type="entry name" value="M23_peptidase"/>
    <property type="match status" value="1"/>
</dbReference>
<dbReference type="EMBL" id="DPVG01000422">
    <property type="protein sequence ID" value="HCK25349.1"/>
    <property type="molecule type" value="Genomic_DNA"/>
</dbReference>
<name>A0A3D2SHP1_9BACE</name>
<dbReference type="Pfam" id="PF01551">
    <property type="entry name" value="Peptidase_M23"/>
    <property type="match status" value="1"/>
</dbReference>
<proteinExistence type="predicted"/>
<dbReference type="InterPro" id="IPR050570">
    <property type="entry name" value="Cell_wall_metabolism_enzyme"/>
</dbReference>
<evidence type="ECO:0000313" key="4">
    <source>
        <dbReference type="Proteomes" id="UP000263098"/>
    </source>
</evidence>
<dbReference type="RefSeq" id="WP_276964914.1">
    <property type="nucleotide sequence ID" value="NZ_CANRGK010000022.1"/>
</dbReference>